<dbReference type="GO" id="GO:0000976">
    <property type="term" value="F:transcription cis-regulatory region binding"/>
    <property type="evidence" value="ECO:0007669"/>
    <property type="project" value="TreeGrafter"/>
</dbReference>
<dbReference type="InterPro" id="IPR036864">
    <property type="entry name" value="Zn2-C6_fun-type_DNA-bd_sf"/>
</dbReference>
<evidence type="ECO:0000313" key="10">
    <source>
        <dbReference type="EMBL" id="ANB15009.1"/>
    </source>
</evidence>
<dbReference type="FunFam" id="4.10.240.10:FF:000003">
    <property type="entry name" value="C6 transcription factor (Leu3)"/>
    <property type="match status" value="1"/>
</dbReference>
<feature type="compositionally biased region" description="Polar residues" evidence="8">
    <location>
        <begin position="426"/>
        <end position="442"/>
    </location>
</feature>
<feature type="compositionally biased region" description="Low complexity" evidence="8">
    <location>
        <begin position="361"/>
        <end position="404"/>
    </location>
</feature>
<comment type="subcellular location">
    <subcellularLocation>
        <location evidence="1">Nucleus</location>
    </subcellularLocation>
</comment>
<proteinExistence type="predicted"/>
<evidence type="ECO:0000256" key="4">
    <source>
        <dbReference type="ARBA" id="ARBA00023015"/>
    </source>
</evidence>
<dbReference type="GO" id="GO:0005634">
    <property type="term" value="C:nucleus"/>
    <property type="evidence" value="ECO:0007669"/>
    <property type="project" value="UniProtKB-SubCell"/>
</dbReference>
<dbReference type="PANTHER" id="PTHR31845:SF6">
    <property type="entry name" value="TRANSCRIPTION FACTOR SEF1-RELATED"/>
    <property type="match status" value="1"/>
</dbReference>
<dbReference type="Proteomes" id="UP000189580">
    <property type="component" value="Chromosome b"/>
</dbReference>
<organism evidence="10 11">
    <name type="scientific">Sugiyamaella lignohabitans</name>
    <dbReference type="NCBI Taxonomy" id="796027"/>
    <lineage>
        <taxon>Eukaryota</taxon>
        <taxon>Fungi</taxon>
        <taxon>Dikarya</taxon>
        <taxon>Ascomycota</taxon>
        <taxon>Saccharomycotina</taxon>
        <taxon>Dipodascomycetes</taxon>
        <taxon>Dipodascales</taxon>
        <taxon>Trichomonascaceae</taxon>
        <taxon>Sugiyamaella</taxon>
    </lineage>
</organism>
<dbReference type="PROSITE" id="PS50048">
    <property type="entry name" value="ZN2_CY6_FUNGAL_2"/>
    <property type="match status" value="1"/>
</dbReference>
<reference evidence="10 11" key="1">
    <citation type="submission" date="2016-02" db="EMBL/GenBank/DDBJ databases">
        <title>Complete genome sequence and transcriptome regulation of the pentose utilising yeast Sugiyamaella lignohabitans.</title>
        <authorList>
            <person name="Bellasio M."/>
            <person name="Peymann A."/>
            <person name="Valli M."/>
            <person name="Sipitzky M."/>
            <person name="Graf A."/>
            <person name="Sauer M."/>
            <person name="Marx H."/>
            <person name="Mattanovich D."/>
        </authorList>
    </citation>
    <scope>NUCLEOTIDE SEQUENCE [LARGE SCALE GENOMIC DNA]</scope>
    <source>
        <strain evidence="10 11">CBS 10342</strain>
    </source>
</reference>
<keyword evidence="2" id="KW-0479">Metal-binding</keyword>
<evidence type="ECO:0000256" key="3">
    <source>
        <dbReference type="ARBA" id="ARBA00022833"/>
    </source>
</evidence>
<dbReference type="OrthoDB" id="3163292at2759"/>
<dbReference type="CDD" id="cd00067">
    <property type="entry name" value="GAL4"/>
    <property type="match status" value="1"/>
</dbReference>
<dbReference type="PANTHER" id="PTHR31845">
    <property type="entry name" value="FINGER DOMAIN PROTEIN, PUTATIVE-RELATED"/>
    <property type="match status" value="1"/>
</dbReference>
<evidence type="ECO:0000256" key="5">
    <source>
        <dbReference type="ARBA" id="ARBA00023125"/>
    </source>
</evidence>
<feature type="compositionally biased region" description="Low complexity" evidence="8">
    <location>
        <begin position="1066"/>
        <end position="1084"/>
    </location>
</feature>
<dbReference type="SMART" id="SM00906">
    <property type="entry name" value="Fungal_trans"/>
    <property type="match status" value="1"/>
</dbReference>
<dbReference type="InterPro" id="IPR001138">
    <property type="entry name" value="Zn2Cys6_DnaBD"/>
</dbReference>
<gene>
    <name evidence="10" type="primary">SEF1</name>
    <name evidence="10" type="ORF">AWJ20_2628</name>
</gene>
<feature type="region of interest" description="Disordered" evidence="8">
    <location>
        <begin position="1"/>
        <end position="214"/>
    </location>
</feature>
<keyword evidence="5" id="KW-0238">DNA-binding</keyword>
<dbReference type="CDD" id="cd12148">
    <property type="entry name" value="fungal_TF_MHR"/>
    <property type="match status" value="1"/>
</dbReference>
<feature type="compositionally biased region" description="Polar residues" evidence="8">
    <location>
        <begin position="53"/>
        <end position="66"/>
    </location>
</feature>
<accession>A0A167F9U4</accession>
<feature type="compositionally biased region" description="Polar residues" evidence="8">
    <location>
        <begin position="940"/>
        <end position="965"/>
    </location>
</feature>
<evidence type="ECO:0000256" key="1">
    <source>
        <dbReference type="ARBA" id="ARBA00004123"/>
    </source>
</evidence>
<feature type="compositionally biased region" description="Polar residues" evidence="8">
    <location>
        <begin position="83"/>
        <end position="114"/>
    </location>
</feature>
<keyword evidence="7" id="KW-0539">Nucleus</keyword>
<feature type="domain" description="Zn(2)-C6 fungal-type" evidence="9">
    <location>
        <begin position="218"/>
        <end position="251"/>
    </location>
</feature>
<evidence type="ECO:0000313" key="11">
    <source>
        <dbReference type="Proteomes" id="UP000189580"/>
    </source>
</evidence>
<feature type="compositionally biased region" description="Basic and acidic residues" evidence="8">
    <location>
        <begin position="147"/>
        <end position="163"/>
    </location>
</feature>
<dbReference type="Pfam" id="PF04082">
    <property type="entry name" value="Fungal_trans"/>
    <property type="match status" value="1"/>
</dbReference>
<dbReference type="RefSeq" id="XP_018737486.1">
    <property type="nucleotide sequence ID" value="XM_018879583.1"/>
</dbReference>
<keyword evidence="3" id="KW-0862">Zinc</keyword>
<evidence type="ECO:0000259" key="9">
    <source>
        <dbReference type="PROSITE" id="PS50048"/>
    </source>
</evidence>
<feature type="compositionally biased region" description="Polar residues" evidence="8">
    <location>
        <begin position="32"/>
        <end position="46"/>
    </location>
</feature>
<dbReference type="GeneID" id="30034560"/>
<keyword evidence="6" id="KW-0804">Transcription</keyword>
<name>A0A167F9U4_9ASCO</name>
<feature type="compositionally biased region" description="Polar residues" evidence="8">
    <location>
        <begin position="316"/>
        <end position="350"/>
    </location>
</feature>
<dbReference type="InterPro" id="IPR051089">
    <property type="entry name" value="prtT"/>
</dbReference>
<feature type="region of interest" description="Disordered" evidence="8">
    <location>
        <begin position="1057"/>
        <end position="1088"/>
    </location>
</feature>
<dbReference type="Gene3D" id="4.10.240.10">
    <property type="entry name" value="Zn(2)-C6 fungal-type DNA-binding domain"/>
    <property type="match status" value="1"/>
</dbReference>
<dbReference type="KEGG" id="slb:AWJ20_2628"/>
<keyword evidence="11" id="KW-1185">Reference proteome</keyword>
<dbReference type="SMART" id="SM00066">
    <property type="entry name" value="GAL4"/>
    <property type="match status" value="1"/>
</dbReference>
<dbReference type="InterPro" id="IPR007219">
    <property type="entry name" value="XnlR_reg_dom"/>
</dbReference>
<feature type="compositionally biased region" description="Low complexity" evidence="8">
    <location>
        <begin position="493"/>
        <end position="503"/>
    </location>
</feature>
<sequence length="1171" mass="126306">MSFSTVNTGGDNGIGADRSAGLENSRPGTDGRASNTFSTTGSQSGSDLAHPEQISSGSVQIPSASGSEKFDGAVADNQGLIPVSTTANNGSLPGASSNVGQSGNGNFATPSSFTPGRISNGFVPVLSNNVSDELAGSKDSSGFNLGVKRERERERGHNGGERDPEQDDVISNRQNNYDEPESDSGGESPDGVGGGLQGGLSQNADNKRHSHRSRPIRACTHCRQQKIKCNASETFPVPCSRCQRMGRKCIVDPLFRPHKGGQVQSLREDLSSLRKQVESLQKRESMLVSVIAQTNPDSPLITSGIVNNGASGISTAPSGSSPLNHLARNSPNSNVITSPESPSSTVSANSKAAAHDLLGLQSQHQQQHQSHHQSQNQPQHQSQHQSHYQQSPSQSHPFSQSHTQAPARSYSQSKPQGAHSPYGHINSPNNQLAPLQSRSSPSLGPIGSSAPVSNNGYTHPDSLPPISSVTTPGAQSPGGGALPPPPTTLLHRSSSVSTTASTATTSNKEVVVVEYTVGDVKLSGQRAEELHRRFITDFLPYVPIIESNSAEELYKQSHLLFWTVILTASLSEPEPSLYYSLCNLIKQMAIEACWLQTPRSTHVVQALCILGIWPLPNEKVLDDCSYRFVNLAKSVAMQLGLHRGKFIYEFSRSQTSLPDAEKWRTRTWLCIYFAEQVWSASLGLPPNTQVDYLLDTSTRDELLPRSFRSLLILSIFYSKLATLMGSSITSPDGLLDAPSRCSTLYFLEQELDRLGKTLEIGTDPSVELYYRYMKLMLCVFAFLPGTSSEDQAKYIVTAFQNGTRIVTIMSGLVEHRRLIEYPIYMRHAVSFAALILFRLHLSPLLLPQYVESARQSVVTVHRLFRNMLTAWKDLENDISRTAKVLEKLNFVIITHPYLLTQSSGIITRMRSHLTASLFYELIWAVHEARRRGAPIKGGSNLATHDPSSTNSPEPSSAAGSTQQVPQPLVGPNPPQFNHLESVPPLPFYNQITKDDFTTNTITTPNGTTITTLVPTHPNAALTVFGEGSGSVTPGVAGASGPGGATANANSSRASNLHNLTNAHGESNSSNTSSNLNNANANNSSMAMPRTPGTTRAIGIAQSPRFDPPTPLRDMYGTNASTAVHPSAAASFLDSTGASNDPLHLETLMQGIDWMNDNSDDFLGWMDLNIDN</sequence>
<dbReference type="GO" id="GO:0001216">
    <property type="term" value="F:DNA-binding transcription activator activity"/>
    <property type="evidence" value="ECO:0007669"/>
    <property type="project" value="UniProtKB-ARBA"/>
</dbReference>
<dbReference type="GO" id="GO:0008270">
    <property type="term" value="F:zinc ion binding"/>
    <property type="evidence" value="ECO:0007669"/>
    <property type="project" value="InterPro"/>
</dbReference>
<evidence type="ECO:0000256" key="6">
    <source>
        <dbReference type="ARBA" id="ARBA00023163"/>
    </source>
</evidence>
<dbReference type="PROSITE" id="PS00463">
    <property type="entry name" value="ZN2_CY6_FUNGAL_1"/>
    <property type="match status" value="1"/>
</dbReference>
<dbReference type="AlphaFoldDB" id="A0A167F9U4"/>
<evidence type="ECO:0000256" key="7">
    <source>
        <dbReference type="ARBA" id="ARBA00023242"/>
    </source>
</evidence>
<dbReference type="Pfam" id="PF00172">
    <property type="entry name" value="Zn_clus"/>
    <property type="match status" value="1"/>
</dbReference>
<dbReference type="SUPFAM" id="SSF57701">
    <property type="entry name" value="Zn2/Cys6 DNA-binding domain"/>
    <property type="match status" value="1"/>
</dbReference>
<feature type="region of interest" description="Disordered" evidence="8">
    <location>
        <begin position="935"/>
        <end position="983"/>
    </location>
</feature>
<dbReference type="GO" id="GO:0006351">
    <property type="term" value="P:DNA-templated transcription"/>
    <property type="evidence" value="ECO:0007669"/>
    <property type="project" value="InterPro"/>
</dbReference>
<dbReference type="EMBL" id="CP014503">
    <property type="protein sequence ID" value="ANB15009.1"/>
    <property type="molecule type" value="Genomic_DNA"/>
</dbReference>
<protein>
    <submittedName>
        <fullName evidence="10">Sef1p</fullName>
    </submittedName>
</protein>
<feature type="region of interest" description="Disordered" evidence="8">
    <location>
        <begin position="316"/>
        <end position="503"/>
    </location>
</feature>
<evidence type="ECO:0000256" key="2">
    <source>
        <dbReference type="ARBA" id="ARBA00022723"/>
    </source>
</evidence>
<evidence type="ECO:0000256" key="8">
    <source>
        <dbReference type="SAM" id="MobiDB-lite"/>
    </source>
</evidence>
<dbReference type="GO" id="GO:0000981">
    <property type="term" value="F:DNA-binding transcription factor activity, RNA polymerase II-specific"/>
    <property type="evidence" value="ECO:0007669"/>
    <property type="project" value="InterPro"/>
</dbReference>
<keyword evidence="4" id="KW-0805">Transcription regulation</keyword>